<keyword evidence="4" id="KW-0808">Transferase</keyword>
<feature type="domain" description="Aminotransferase class V" evidence="11">
    <location>
        <begin position="8"/>
        <end position="427"/>
    </location>
</feature>
<dbReference type="GO" id="GO:0051536">
    <property type="term" value="F:iron-sulfur cluster binding"/>
    <property type="evidence" value="ECO:0007669"/>
    <property type="project" value="UniProtKB-KW"/>
</dbReference>
<evidence type="ECO:0000256" key="10">
    <source>
        <dbReference type="RuleBase" id="RU004504"/>
    </source>
</evidence>
<dbReference type="Gene3D" id="1.10.260.50">
    <property type="match status" value="1"/>
</dbReference>
<dbReference type="InterPro" id="IPR015424">
    <property type="entry name" value="PyrdxlP-dep_Trfase"/>
</dbReference>
<dbReference type="InterPro" id="IPR020578">
    <property type="entry name" value="Aminotrans_V_PyrdxlP_BS"/>
</dbReference>
<evidence type="ECO:0000256" key="4">
    <source>
        <dbReference type="ARBA" id="ARBA00022679"/>
    </source>
</evidence>
<dbReference type="PROSITE" id="PS00595">
    <property type="entry name" value="AA_TRANSFER_CLASS_5"/>
    <property type="match status" value="1"/>
</dbReference>
<reference evidence="13" key="1">
    <citation type="submission" date="2017-09" db="EMBL/GenBank/DDBJ databases">
        <title>Depth-based differentiation of microbial function through sediment-hosted aquifers and enrichment of novel symbionts in the deep terrestrial subsurface.</title>
        <authorList>
            <person name="Probst A.J."/>
            <person name="Ladd B."/>
            <person name="Jarett J.K."/>
            <person name="Geller-Mcgrath D.E."/>
            <person name="Sieber C.M.K."/>
            <person name="Emerson J.B."/>
            <person name="Anantharaman K."/>
            <person name="Thomas B.C."/>
            <person name="Malmstrom R."/>
            <person name="Stieglmeier M."/>
            <person name="Klingl A."/>
            <person name="Woyke T."/>
            <person name="Ryan C.M."/>
            <person name="Banfield J.F."/>
        </authorList>
    </citation>
    <scope>NUCLEOTIDE SEQUENCE [LARGE SCALE GENOMIC DNA]</scope>
</reference>
<dbReference type="InterPro" id="IPR015422">
    <property type="entry name" value="PyrdxlP-dep_Trfase_small"/>
</dbReference>
<gene>
    <name evidence="12" type="ORF">COS33_01755</name>
</gene>
<dbReference type="InterPro" id="IPR016454">
    <property type="entry name" value="Cysteine_dSase"/>
</dbReference>
<dbReference type="InterPro" id="IPR015421">
    <property type="entry name" value="PyrdxlP-dep_Trfase_major"/>
</dbReference>
<organism evidence="12 13">
    <name type="scientific">Candidatus Wolfebacteria bacterium CG02_land_8_20_14_3_00_37_12</name>
    <dbReference type="NCBI Taxonomy" id="1975066"/>
    <lineage>
        <taxon>Bacteria</taxon>
        <taxon>Candidatus Wolfeibacteriota</taxon>
    </lineage>
</organism>
<keyword evidence="6" id="KW-0663">Pyridoxal phosphate</keyword>
<evidence type="ECO:0000256" key="6">
    <source>
        <dbReference type="ARBA" id="ARBA00022898"/>
    </source>
</evidence>
<dbReference type="EMBL" id="PEUH01000040">
    <property type="protein sequence ID" value="PIV31717.1"/>
    <property type="molecule type" value="Genomic_DNA"/>
</dbReference>
<dbReference type="GO" id="GO:0031071">
    <property type="term" value="F:cysteine desulfurase activity"/>
    <property type="evidence" value="ECO:0007669"/>
    <property type="project" value="UniProtKB-EC"/>
</dbReference>
<evidence type="ECO:0000256" key="8">
    <source>
        <dbReference type="ARBA" id="ARBA00023014"/>
    </source>
</evidence>
<proteinExistence type="inferred from homology"/>
<dbReference type="SUPFAM" id="SSF53383">
    <property type="entry name" value="PLP-dependent transferases"/>
    <property type="match status" value="1"/>
</dbReference>
<dbReference type="Pfam" id="PF00266">
    <property type="entry name" value="Aminotran_5"/>
    <property type="match status" value="1"/>
</dbReference>
<evidence type="ECO:0000256" key="3">
    <source>
        <dbReference type="ARBA" id="ARBA00012239"/>
    </source>
</evidence>
<dbReference type="GO" id="GO:0046872">
    <property type="term" value="F:metal ion binding"/>
    <property type="evidence" value="ECO:0007669"/>
    <property type="project" value="UniProtKB-KW"/>
</dbReference>
<evidence type="ECO:0000256" key="1">
    <source>
        <dbReference type="ARBA" id="ARBA00001933"/>
    </source>
</evidence>
<dbReference type="Gene3D" id="3.90.1150.10">
    <property type="entry name" value="Aspartate Aminotransferase, domain 1"/>
    <property type="match status" value="1"/>
</dbReference>
<evidence type="ECO:0000313" key="13">
    <source>
        <dbReference type="Proteomes" id="UP000230595"/>
    </source>
</evidence>
<evidence type="ECO:0000256" key="5">
    <source>
        <dbReference type="ARBA" id="ARBA00022723"/>
    </source>
</evidence>
<dbReference type="AlphaFoldDB" id="A0A2M7CPW9"/>
<evidence type="ECO:0000259" key="11">
    <source>
        <dbReference type="Pfam" id="PF00266"/>
    </source>
</evidence>
<protein>
    <recommendedName>
        <fullName evidence="3">cysteine desulfurase</fullName>
        <ecNumber evidence="3">2.8.1.7</ecNumber>
    </recommendedName>
</protein>
<evidence type="ECO:0000256" key="7">
    <source>
        <dbReference type="ARBA" id="ARBA00023004"/>
    </source>
</evidence>
<dbReference type="Gene3D" id="3.40.640.10">
    <property type="entry name" value="Type I PLP-dependent aspartate aminotransferase-like (Major domain)"/>
    <property type="match status" value="1"/>
</dbReference>
<keyword evidence="8" id="KW-0411">Iron-sulfur</keyword>
<dbReference type="Proteomes" id="UP000230595">
    <property type="component" value="Unassembled WGS sequence"/>
</dbReference>
<dbReference type="EC" id="2.8.1.7" evidence="3"/>
<keyword evidence="5" id="KW-0479">Metal-binding</keyword>
<comment type="caution">
    <text evidence="12">The sequence shown here is derived from an EMBL/GenBank/DDBJ whole genome shotgun (WGS) entry which is preliminary data.</text>
</comment>
<comment type="similarity">
    <text evidence="2">Belongs to the class-V pyridoxal-phosphate-dependent aminotransferase family. NifS/IscS subfamily.</text>
</comment>
<name>A0A2M7CPW9_9BACT</name>
<comment type="cofactor">
    <cofactor evidence="1 10">
        <name>pyridoxal 5'-phosphate</name>
        <dbReference type="ChEBI" id="CHEBI:597326"/>
    </cofactor>
</comment>
<dbReference type="PANTHER" id="PTHR11601:SF34">
    <property type="entry name" value="CYSTEINE DESULFURASE"/>
    <property type="match status" value="1"/>
</dbReference>
<comment type="catalytic activity">
    <reaction evidence="9">
        <text>(sulfur carrier)-H + L-cysteine = (sulfur carrier)-SH + L-alanine</text>
        <dbReference type="Rhea" id="RHEA:43892"/>
        <dbReference type="Rhea" id="RHEA-COMP:14737"/>
        <dbReference type="Rhea" id="RHEA-COMP:14739"/>
        <dbReference type="ChEBI" id="CHEBI:29917"/>
        <dbReference type="ChEBI" id="CHEBI:35235"/>
        <dbReference type="ChEBI" id="CHEBI:57972"/>
        <dbReference type="ChEBI" id="CHEBI:64428"/>
        <dbReference type="EC" id="2.8.1.7"/>
    </reaction>
</comment>
<dbReference type="InterPro" id="IPR000192">
    <property type="entry name" value="Aminotrans_V_dom"/>
</dbReference>
<sequence>MLFIMKRIYLDYAATTPMDMKVKKAMAPYFSAPPAGGFGNPGSLHFFGQKAMTAVDESREKIAKAINADFREIIFTGSATEANNLALRGIVKKFKIKDLRFKIPRIIVSAIEHDSILETCRDLEREEIEIIYLPVNKQGIIDLKKLKESLNERTVLVSIMCANNEIGIVQNIAGISKIIKDFKKENFFSKYPLFHTDAVQAFQFLDCDVNKLGVDLMTLSAHKIYGPKGIGTLYINSKLQTPNYKQILNSKNKIQNKKTKIWDLGFGIWDLPVVKPLTTGGGQEFGLRSGTENVAAIVGFAKAIELVSNSRELENKRVRQLTDYFWRELKKLSPKAEINGLKDLRFMIYDLRKLPNILNVYFPNQNSQDLLIKLDLNGIAVSSGSACSARATKPSHVLKAIGLSDKKIKSSLRFSLGKFTTKEEINRALKIIKKLF</sequence>
<dbReference type="PANTHER" id="PTHR11601">
    <property type="entry name" value="CYSTEINE DESULFURYLASE FAMILY MEMBER"/>
    <property type="match status" value="1"/>
</dbReference>
<keyword evidence="7" id="KW-0408">Iron</keyword>
<accession>A0A2M7CPW9</accession>
<evidence type="ECO:0000256" key="2">
    <source>
        <dbReference type="ARBA" id="ARBA00006490"/>
    </source>
</evidence>
<evidence type="ECO:0000256" key="9">
    <source>
        <dbReference type="ARBA" id="ARBA00050776"/>
    </source>
</evidence>
<dbReference type="PIRSF" id="PIRSF005572">
    <property type="entry name" value="NifS"/>
    <property type="match status" value="1"/>
</dbReference>
<evidence type="ECO:0000313" key="12">
    <source>
        <dbReference type="EMBL" id="PIV31717.1"/>
    </source>
</evidence>